<name>A0A914A8W8_PATMI</name>
<proteinExistence type="predicted"/>
<dbReference type="EnsemblMetazoa" id="XM_038203931.1">
    <property type="protein sequence ID" value="XP_038059859.1"/>
    <property type="gene ID" value="LOC119730867"/>
</dbReference>
<sequence>MVGVPAVGLQWVELQTVLLFTTANACFALTTPAPTESTGILGLSSDVILWIIIGTASLFVVTCVCIITLLCVIARKERAAKRTFTPAVIQAVHGDAIRGIGPSRPVIDTEQQDSRAVQTPQSTAGDGDGDAVVTSPTHESIELEQLGQRQQPNGTQ</sequence>
<dbReference type="RefSeq" id="XP_038059859.1">
    <property type="nucleotide sequence ID" value="XM_038203931.1"/>
</dbReference>
<keyword evidence="2" id="KW-0812">Transmembrane</keyword>
<evidence type="ECO:0000313" key="4">
    <source>
        <dbReference type="Proteomes" id="UP000887568"/>
    </source>
</evidence>
<evidence type="ECO:0000313" key="3">
    <source>
        <dbReference type="EnsemblMetazoa" id="XP_038059859.1"/>
    </source>
</evidence>
<dbReference type="OrthoDB" id="10611426at2759"/>
<organism evidence="3 4">
    <name type="scientific">Patiria miniata</name>
    <name type="common">Bat star</name>
    <name type="synonym">Asterina miniata</name>
    <dbReference type="NCBI Taxonomy" id="46514"/>
    <lineage>
        <taxon>Eukaryota</taxon>
        <taxon>Metazoa</taxon>
        <taxon>Echinodermata</taxon>
        <taxon>Eleutherozoa</taxon>
        <taxon>Asterozoa</taxon>
        <taxon>Asteroidea</taxon>
        <taxon>Valvatacea</taxon>
        <taxon>Valvatida</taxon>
        <taxon>Asterinidae</taxon>
        <taxon>Patiria</taxon>
    </lineage>
</organism>
<feature type="transmembrane region" description="Helical" evidence="2">
    <location>
        <begin position="47"/>
        <end position="73"/>
    </location>
</feature>
<protein>
    <submittedName>
        <fullName evidence="3">Uncharacterized protein</fullName>
    </submittedName>
</protein>
<dbReference type="AlphaFoldDB" id="A0A914A8W8"/>
<keyword evidence="2" id="KW-1133">Transmembrane helix</keyword>
<reference evidence="3" key="1">
    <citation type="submission" date="2022-11" db="UniProtKB">
        <authorList>
            <consortium name="EnsemblMetazoa"/>
        </authorList>
    </citation>
    <scope>IDENTIFICATION</scope>
</reference>
<keyword evidence="4" id="KW-1185">Reference proteome</keyword>
<dbReference type="OMA" id="CVCIITL"/>
<accession>A0A914A8W8</accession>
<dbReference type="Proteomes" id="UP000887568">
    <property type="component" value="Unplaced"/>
</dbReference>
<feature type="compositionally biased region" description="Polar residues" evidence="1">
    <location>
        <begin position="114"/>
        <end position="124"/>
    </location>
</feature>
<evidence type="ECO:0000256" key="2">
    <source>
        <dbReference type="SAM" id="Phobius"/>
    </source>
</evidence>
<feature type="compositionally biased region" description="Polar residues" evidence="1">
    <location>
        <begin position="147"/>
        <end position="156"/>
    </location>
</feature>
<dbReference type="GeneID" id="119730867"/>
<keyword evidence="2" id="KW-0472">Membrane</keyword>
<feature type="region of interest" description="Disordered" evidence="1">
    <location>
        <begin position="100"/>
        <end position="156"/>
    </location>
</feature>
<evidence type="ECO:0000256" key="1">
    <source>
        <dbReference type="SAM" id="MobiDB-lite"/>
    </source>
</evidence>